<feature type="compositionally biased region" description="Basic and acidic residues" evidence="1">
    <location>
        <begin position="46"/>
        <end position="57"/>
    </location>
</feature>
<evidence type="ECO:0000256" key="1">
    <source>
        <dbReference type="SAM" id="MobiDB-lite"/>
    </source>
</evidence>
<proteinExistence type="predicted"/>
<keyword evidence="3" id="KW-1185">Reference proteome</keyword>
<feature type="compositionally biased region" description="Basic and acidic residues" evidence="1">
    <location>
        <begin position="29"/>
        <end position="39"/>
    </location>
</feature>
<evidence type="ECO:0000313" key="2">
    <source>
        <dbReference type="EMBL" id="CAB3779377.1"/>
    </source>
</evidence>
<dbReference type="RefSeq" id="WP_175194294.1">
    <property type="nucleotide sequence ID" value="NZ_CADIKL010000003.1"/>
</dbReference>
<feature type="compositionally biased region" description="Basic and acidic residues" evidence="1">
    <location>
        <begin position="170"/>
        <end position="185"/>
    </location>
</feature>
<sequence>MSKFLAAPFASLMGYVKPKGARAEDDENEKDKNAKGAKAEDDDEKDDKNAKGSKANDDDGDDADAKSEDEDDGATDAKGAKADDEEDDDAASDDAAEDDDGDDKKDSKAKKAAKAERDRCARIMSHGFKCGRAEQAAVFAFDTGMSSAAAIAALNAAGSAAPRKPQGSSLRDRMNSEPAPKRVEGKQSSGASSAAERILAAGKKRRGEQ</sequence>
<feature type="region of interest" description="Disordered" evidence="1">
    <location>
        <begin position="157"/>
        <end position="209"/>
    </location>
</feature>
<reference evidence="2 3" key="1">
    <citation type="submission" date="2020-04" db="EMBL/GenBank/DDBJ databases">
        <authorList>
            <person name="De Canck E."/>
        </authorList>
    </citation>
    <scope>NUCLEOTIDE SEQUENCE [LARGE SCALE GENOMIC DNA]</scope>
    <source>
        <strain evidence="2 3">LMG 28688</strain>
    </source>
</reference>
<feature type="region of interest" description="Disordered" evidence="1">
    <location>
        <begin position="1"/>
        <end position="118"/>
    </location>
</feature>
<protein>
    <submittedName>
        <fullName evidence="2">Uncharacterized protein</fullName>
    </submittedName>
</protein>
<dbReference type="AlphaFoldDB" id="A0A6J5FFR7"/>
<organism evidence="2 3">
    <name type="scientific">Paraburkholderia caffeinitolerans</name>
    <dbReference type="NCBI Taxonomy" id="1723730"/>
    <lineage>
        <taxon>Bacteria</taxon>
        <taxon>Pseudomonadati</taxon>
        <taxon>Pseudomonadota</taxon>
        <taxon>Betaproteobacteria</taxon>
        <taxon>Burkholderiales</taxon>
        <taxon>Burkholderiaceae</taxon>
        <taxon>Paraburkholderia</taxon>
    </lineage>
</organism>
<name>A0A6J5FFR7_9BURK</name>
<dbReference type="Proteomes" id="UP000494119">
    <property type="component" value="Unassembled WGS sequence"/>
</dbReference>
<dbReference type="EMBL" id="CADIKL010000003">
    <property type="protein sequence ID" value="CAB3779377.1"/>
    <property type="molecule type" value="Genomic_DNA"/>
</dbReference>
<feature type="compositionally biased region" description="Acidic residues" evidence="1">
    <location>
        <begin position="58"/>
        <end position="74"/>
    </location>
</feature>
<gene>
    <name evidence="2" type="ORF">LMG28688_00822</name>
</gene>
<feature type="compositionally biased region" description="Acidic residues" evidence="1">
    <location>
        <begin position="83"/>
        <end position="101"/>
    </location>
</feature>
<evidence type="ECO:0000313" key="3">
    <source>
        <dbReference type="Proteomes" id="UP000494119"/>
    </source>
</evidence>
<accession>A0A6J5FFR7</accession>